<dbReference type="Proteomes" id="UP000886883">
    <property type="component" value="Unassembled WGS sequence"/>
</dbReference>
<dbReference type="GO" id="GO:0005737">
    <property type="term" value="C:cytoplasm"/>
    <property type="evidence" value="ECO:0007669"/>
    <property type="project" value="UniProtKB-SubCell"/>
</dbReference>
<organism evidence="9 10">
    <name type="scientific">Candidatus Eisenbergiella merdigallinarum</name>
    <dbReference type="NCBI Taxonomy" id="2838552"/>
    <lineage>
        <taxon>Bacteria</taxon>
        <taxon>Bacillati</taxon>
        <taxon>Bacillota</taxon>
        <taxon>Clostridia</taxon>
        <taxon>Lachnospirales</taxon>
        <taxon>Lachnospiraceae</taxon>
        <taxon>Eisenbergiella</taxon>
    </lineage>
</organism>
<protein>
    <recommendedName>
        <fullName evidence="3 5">Regulatory protein RecX</fullName>
    </recommendedName>
</protein>
<dbReference type="Pfam" id="PF21982">
    <property type="entry name" value="RecX_HTH1"/>
    <property type="match status" value="1"/>
</dbReference>
<evidence type="ECO:0000256" key="3">
    <source>
        <dbReference type="ARBA" id="ARBA00018111"/>
    </source>
</evidence>
<dbReference type="InterPro" id="IPR053926">
    <property type="entry name" value="RecX_HTH_1st"/>
</dbReference>
<dbReference type="PANTHER" id="PTHR33602">
    <property type="entry name" value="REGULATORY PROTEIN RECX FAMILY PROTEIN"/>
    <property type="match status" value="1"/>
</dbReference>
<evidence type="ECO:0000313" key="10">
    <source>
        <dbReference type="Proteomes" id="UP000886883"/>
    </source>
</evidence>
<comment type="subcellular location">
    <subcellularLocation>
        <location evidence="1 5">Cytoplasm</location>
    </subcellularLocation>
</comment>
<comment type="similarity">
    <text evidence="2 5">Belongs to the RecX family.</text>
</comment>
<dbReference type="AlphaFoldDB" id="A0A9D2MR06"/>
<evidence type="ECO:0000259" key="7">
    <source>
        <dbReference type="Pfam" id="PF21981"/>
    </source>
</evidence>
<keyword evidence="4 5" id="KW-0963">Cytoplasm</keyword>
<feature type="domain" description="RecX third three-helical" evidence="7">
    <location>
        <begin position="155"/>
        <end position="200"/>
    </location>
</feature>
<comment type="caution">
    <text evidence="9">The sequence shown here is derived from an EMBL/GenBank/DDBJ whole genome shotgun (WGS) entry which is preliminary data.</text>
</comment>
<dbReference type="InterPro" id="IPR053924">
    <property type="entry name" value="RecX_HTH_2nd"/>
</dbReference>
<evidence type="ECO:0000313" key="9">
    <source>
        <dbReference type="EMBL" id="HJB90974.1"/>
    </source>
</evidence>
<evidence type="ECO:0000256" key="4">
    <source>
        <dbReference type="ARBA" id="ARBA00022490"/>
    </source>
</evidence>
<feature type="domain" description="RecX first three-helical" evidence="8">
    <location>
        <begin position="62"/>
        <end position="97"/>
    </location>
</feature>
<dbReference type="PANTHER" id="PTHR33602:SF1">
    <property type="entry name" value="REGULATORY PROTEIN RECX FAMILY PROTEIN"/>
    <property type="match status" value="1"/>
</dbReference>
<evidence type="ECO:0000259" key="8">
    <source>
        <dbReference type="Pfam" id="PF21982"/>
    </source>
</evidence>
<dbReference type="InterPro" id="IPR003783">
    <property type="entry name" value="Regulatory_RecX"/>
</dbReference>
<accession>A0A9D2MR06</accession>
<dbReference type="HAMAP" id="MF_01114">
    <property type="entry name" value="RecX"/>
    <property type="match status" value="1"/>
</dbReference>
<gene>
    <name evidence="5" type="primary">recX</name>
    <name evidence="9" type="ORF">H9763_05830</name>
</gene>
<sequence length="212" mass="25129">MIVTGIEELSRSRCKVCLEEDFAFVLYKGEIRFYGIREGEDLPEESCREILEELLPKRASLRCMHLLKDRPYTESQLRRKLEAAQYPPSSVERALDYVKSFGYVDDLRYAMDYIENQREKKSRRAMEIDLMRRGIPEEAVREAMRRQEEEENGPDEEALARRWLEKKRFDPGTADYAQRQKMSAFLYRKGIDGQIIRRLIFTEALDINDDIV</sequence>
<dbReference type="EMBL" id="DWXE01000020">
    <property type="protein sequence ID" value="HJB90974.1"/>
    <property type="molecule type" value="Genomic_DNA"/>
</dbReference>
<dbReference type="Pfam" id="PF21981">
    <property type="entry name" value="RecX_HTH3"/>
    <property type="match status" value="1"/>
</dbReference>
<feature type="domain" description="RecX second three-helical" evidence="6">
    <location>
        <begin position="105"/>
        <end position="144"/>
    </location>
</feature>
<dbReference type="Gene3D" id="1.10.10.10">
    <property type="entry name" value="Winged helix-like DNA-binding domain superfamily/Winged helix DNA-binding domain"/>
    <property type="match status" value="2"/>
</dbReference>
<dbReference type="Pfam" id="PF02631">
    <property type="entry name" value="RecX_HTH2"/>
    <property type="match status" value="1"/>
</dbReference>
<dbReference type="GO" id="GO:0006282">
    <property type="term" value="P:regulation of DNA repair"/>
    <property type="evidence" value="ECO:0007669"/>
    <property type="project" value="UniProtKB-UniRule"/>
</dbReference>
<dbReference type="InterPro" id="IPR053925">
    <property type="entry name" value="RecX_HTH_3rd"/>
</dbReference>
<comment type="function">
    <text evidence="5">Modulates RecA activity.</text>
</comment>
<evidence type="ECO:0000259" key="6">
    <source>
        <dbReference type="Pfam" id="PF02631"/>
    </source>
</evidence>
<reference evidence="9" key="1">
    <citation type="journal article" date="2021" name="PeerJ">
        <title>Extensive microbial diversity within the chicken gut microbiome revealed by metagenomics and culture.</title>
        <authorList>
            <person name="Gilroy R."/>
            <person name="Ravi A."/>
            <person name="Getino M."/>
            <person name="Pursley I."/>
            <person name="Horton D.L."/>
            <person name="Alikhan N.F."/>
            <person name="Baker D."/>
            <person name="Gharbi K."/>
            <person name="Hall N."/>
            <person name="Watson M."/>
            <person name="Adriaenssens E.M."/>
            <person name="Foster-Nyarko E."/>
            <person name="Jarju S."/>
            <person name="Secka A."/>
            <person name="Antonio M."/>
            <person name="Oren A."/>
            <person name="Chaudhuri R.R."/>
            <person name="La Ragione R."/>
            <person name="Hildebrand F."/>
            <person name="Pallen M.J."/>
        </authorList>
    </citation>
    <scope>NUCLEOTIDE SEQUENCE</scope>
    <source>
        <strain evidence="9">USAMLcec3-2134</strain>
    </source>
</reference>
<proteinExistence type="inferred from homology"/>
<evidence type="ECO:0000256" key="5">
    <source>
        <dbReference type="HAMAP-Rule" id="MF_01114"/>
    </source>
</evidence>
<evidence type="ECO:0000256" key="1">
    <source>
        <dbReference type="ARBA" id="ARBA00004496"/>
    </source>
</evidence>
<reference evidence="9" key="2">
    <citation type="submission" date="2021-04" db="EMBL/GenBank/DDBJ databases">
        <authorList>
            <person name="Gilroy R."/>
        </authorList>
    </citation>
    <scope>NUCLEOTIDE SEQUENCE</scope>
    <source>
        <strain evidence="9">USAMLcec3-2134</strain>
    </source>
</reference>
<name>A0A9D2MR06_9FIRM</name>
<dbReference type="InterPro" id="IPR036388">
    <property type="entry name" value="WH-like_DNA-bd_sf"/>
</dbReference>
<evidence type="ECO:0000256" key="2">
    <source>
        <dbReference type="ARBA" id="ARBA00009695"/>
    </source>
</evidence>